<dbReference type="SUPFAM" id="SSF52151">
    <property type="entry name" value="FabD/lysophospholipase-like"/>
    <property type="match status" value="1"/>
</dbReference>
<keyword evidence="2" id="KW-0442">Lipid degradation</keyword>
<dbReference type="GO" id="GO:0016787">
    <property type="term" value="F:hydrolase activity"/>
    <property type="evidence" value="ECO:0007669"/>
    <property type="project" value="UniProtKB-KW"/>
</dbReference>
<evidence type="ECO:0000256" key="3">
    <source>
        <dbReference type="ARBA" id="ARBA00023098"/>
    </source>
</evidence>
<dbReference type="Pfam" id="PF01734">
    <property type="entry name" value="Patatin"/>
    <property type="match status" value="1"/>
</dbReference>
<name>A0A6J7S751_9ZZZZ</name>
<dbReference type="GO" id="GO:0016042">
    <property type="term" value="P:lipid catabolic process"/>
    <property type="evidence" value="ECO:0007669"/>
    <property type="project" value="UniProtKB-KW"/>
</dbReference>
<dbReference type="CDD" id="cd07209">
    <property type="entry name" value="Pat_hypo_Ecoli_Z1214_like"/>
    <property type="match status" value="1"/>
</dbReference>
<evidence type="ECO:0000256" key="1">
    <source>
        <dbReference type="ARBA" id="ARBA00022801"/>
    </source>
</evidence>
<dbReference type="EMBL" id="CAFBPW010000161">
    <property type="protein sequence ID" value="CAB5036876.1"/>
    <property type="molecule type" value="Genomic_DNA"/>
</dbReference>
<feature type="domain" description="PNPLA" evidence="4">
    <location>
        <begin position="43"/>
        <end position="213"/>
    </location>
</feature>
<evidence type="ECO:0000313" key="5">
    <source>
        <dbReference type="EMBL" id="CAB4697392.1"/>
    </source>
</evidence>
<gene>
    <name evidence="5" type="ORF">UFOPK2582_00760</name>
    <name evidence="6" type="ORF">UFOPK4173_01305</name>
</gene>
<dbReference type="InterPro" id="IPR016035">
    <property type="entry name" value="Acyl_Trfase/lysoPLipase"/>
</dbReference>
<evidence type="ECO:0000259" key="4">
    <source>
        <dbReference type="PROSITE" id="PS51635"/>
    </source>
</evidence>
<proteinExistence type="predicted"/>
<dbReference type="PROSITE" id="PS51635">
    <property type="entry name" value="PNPLA"/>
    <property type="match status" value="1"/>
</dbReference>
<organism evidence="6">
    <name type="scientific">freshwater metagenome</name>
    <dbReference type="NCBI Taxonomy" id="449393"/>
    <lineage>
        <taxon>unclassified sequences</taxon>
        <taxon>metagenomes</taxon>
        <taxon>ecological metagenomes</taxon>
    </lineage>
</organism>
<dbReference type="AlphaFoldDB" id="A0A6J7S751"/>
<reference evidence="6" key="1">
    <citation type="submission" date="2020-05" db="EMBL/GenBank/DDBJ databases">
        <authorList>
            <person name="Chiriac C."/>
            <person name="Salcher M."/>
            <person name="Ghai R."/>
            <person name="Kavagutti S V."/>
        </authorList>
    </citation>
    <scope>NUCLEOTIDE SEQUENCE</scope>
</reference>
<dbReference type="PANTHER" id="PTHR14226">
    <property type="entry name" value="NEUROPATHY TARGET ESTERASE/SWISS CHEESE D.MELANOGASTER"/>
    <property type="match status" value="1"/>
</dbReference>
<dbReference type="EMBL" id="CAEZXS010000074">
    <property type="protein sequence ID" value="CAB4697392.1"/>
    <property type="molecule type" value="Genomic_DNA"/>
</dbReference>
<dbReference type="Gene3D" id="3.40.1090.10">
    <property type="entry name" value="Cytosolic phospholipase A2 catalytic domain"/>
    <property type="match status" value="1"/>
</dbReference>
<dbReference type="PANTHER" id="PTHR14226:SF29">
    <property type="entry name" value="NEUROPATHY TARGET ESTERASE SWS"/>
    <property type="match status" value="1"/>
</dbReference>
<keyword evidence="1" id="KW-0378">Hydrolase</keyword>
<evidence type="ECO:0000256" key="2">
    <source>
        <dbReference type="ARBA" id="ARBA00022963"/>
    </source>
</evidence>
<sequence length="319" mass="34557">MSTCGSVMRRHDHKVSARMWNDSRVESNAEARSGQEPEVLTAFVLGGGGKLGTAEVGMLEALAEQRIIPDLVLGTSIGAINGAAVASDPTIAGVKRLRTLWTSMEASGVFGGTVVERLRHMASARTSLHSNRALRTLLEQTLHEQRIEQLPVRFECVAACIETAGEHWFTSGPVVDAVLASSAVPGLLPPVQVGDRHYLDGGIVDSIPVQRAVELGASRIFVLQVGRIEQPLTVPKRPHEVAVVAFEIARRRSFTVAMAKLPEGVEVHVLPTGGTGPRPSDLRQFRYRDFSDVHDRMVSAKSASLRYLKLHELSGEGPR</sequence>
<dbReference type="InterPro" id="IPR050301">
    <property type="entry name" value="NTE"/>
</dbReference>
<keyword evidence="3" id="KW-0443">Lipid metabolism</keyword>
<protein>
    <submittedName>
        <fullName evidence="6">Unannotated protein</fullName>
    </submittedName>
</protein>
<accession>A0A6J7S751</accession>
<dbReference type="InterPro" id="IPR002641">
    <property type="entry name" value="PNPLA_dom"/>
</dbReference>
<evidence type="ECO:0000313" key="6">
    <source>
        <dbReference type="EMBL" id="CAB5036876.1"/>
    </source>
</evidence>